<dbReference type="GeneTree" id="ENSGT00940000165617"/>
<evidence type="ECO:0000256" key="2">
    <source>
        <dbReference type="SAM" id="Coils"/>
    </source>
</evidence>
<evidence type="ECO:0000313" key="5">
    <source>
        <dbReference type="Proteomes" id="UP000261340"/>
    </source>
</evidence>
<sequence>SPEKFQSLPPEGLPEGKMLRSRIDEQSSLICVLKKRADEMLLRYQGLQKINIELEDQVTHCRKELEGEREKSEILEKRFMDLAANNQAIIAFMEEYKNDNSQLKLENKKLQSENESLFSQNLHDKEVLVQKLKEEVKQLTEKYAKKESEYEKQEEIQHLEAKWKEEKKARLEAQDFEQEVEAVNKEARVKSLQSALDQSDFDAFKEHSASLLTQERELNRKLRHMIG</sequence>
<reference evidence="4" key="2">
    <citation type="submission" date="2025-09" db="UniProtKB">
        <authorList>
            <consortium name="Ensembl"/>
        </authorList>
    </citation>
    <scope>IDENTIFICATION</scope>
</reference>
<keyword evidence="5" id="KW-1185">Reference proteome</keyword>
<reference evidence="4" key="1">
    <citation type="submission" date="2025-08" db="UniProtKB">
        <authorList>
            <consortium name="Ensembl"/>
        </authorList>
    </citation>
    <scope>IDENTIFICATION</scope>
</reference>
<evidence type="ECO:0000256" key="3">
    <source>
        <dbReference type="SAM" id="MobiDB-lite"/>
    </source>
</evidence>
<protein>
    <submittedName>
        <fullName evidence="4">Zgc:172182</fullName>
    </submittedName>
</protein>
<accession>A0A3Q0RWF1</accession>
<feature type="region of interest" description="Disordered" evidence="3">
    <location>
        <begin position="1"/>
        <end position="20"/>
    </location>
</feature>
<keyword evidence="1 2" id="KW-0175">Coiled coil</keyword>
<dbReference type="Ensembl" id="ENSACIT00000015163.1">
    <property type="protein sequence ID" value="ENSACIP00000014767.1"/>
    <property type="gene ID" value="ENSACIG00000011453.1"/>
</dbReference>
<dbReference type="PANTHER" id="PTHR34768">
    <property type="entry name" value="COILED-COIL DOMAIN-CONTAINING PROTEIN 89"/>
    <property type="match status" value="1"/>
</dbReference>
<evidence type="ECO:0000313" key="4">
    <source>
        <dbReference type="Ensembl" id="ENSACIP00000014767.1"/>
    </source>
</evidence>
<dbReference type="AlphaFoldDB" id="A0A3Q0RWF1"/>
<feature type="coiled-coil region" evidence="2">
    <location>
        <begin position="51"/>
        <end position="186"/>
    </location>
</feature>
<organism evidence="4 5">
    <name type="scientific">Amphilophus citrinellus</name>
    <name type="common">Midas cichlid</name>
    <name type="synonym">Cichlasoma citrinellum</name>
    <dbReference type="NCBI Taxonomy" id="61819"/>
    <lineage>
        <taxon>Eukaryota</taxon>
        <taxon>Metazoa</taxon>
        <taxon>Chordata</taxon>
        <taxon>Craniata</taxon>
        <taxon>Vertebrata</taxon>
        <taxon>Euteleostomi</taxon>
        <taxon>Actinopterygii</taxon>
        <taxon>Neopterygii</taxon>
        <taxon>Teleostei</taxon>
        <taxon>Neoteleostei</taxon>
        <taxon>Acanthomorphata</taxon>
        <taxon>Ovalentaria</taxon>
        <taxon>Cichlomorphae</taxon>
        <taxon>Cichliformes</taxon>
        <taxon>Cichlidae</taxon>
        <taxon>New World cichlids</taxon>
        <taxon>Cichlasomatinae</taxon>
        <taxon>Heroini</taxon>
        <taxon>Amphilophus</taxon>
    </lineage>
</organism>
<dbReference type="Proteomes" id="UP000261340">
    <property type="component" value="Unplaced"/>
</dbReference>
<proteinExistence type="predicted"/>
<name>A0A3Q0RWF1_AMPCI</name>
<dbReference type="InterPro" id="IPR043450">
    <property type="entry name" value="CCDC89-like"/>
</dbReference>
<dbReference type="PANTHER" id="PTHR34768:SF2">
    <property type="entry name" value="COILED-COIL DOMAIN CONTAINING 89"/>
    <property type="match status" value="1"/>
</dbReference>
<evidence type="ECO:0000256" key="1">
    <source>
        <dbReference type="ARBA" id="ARBA00023054"/>
    </source>
</evidence>